<dbReference type="EMBL" id="AQGS01000082">
    <property type="protein sequence ID" value="EPS43299.1"/>
    <property type="molecule type" value="Genomic_DNA"/>
</dbReference>
<dbReference type="GO" id="GO:0043625">
    <property type="term" value="C:delta DNA polymerase complex"/>
    <property type="evidence" value="ECO:0007669"/>
    <property type="project" value="TreeGrafter"/>
</dbReference>
<dbReference type="InterPro" id="IPR007218">
    <property type="entry name" value="DNA_pol_delta_4"/>
</dbReference>
<evidence type="ECO:0008006" key="4">
    <source>
        <dbReference type="Google" id="ProtNLM"/>
    </source>
</evidence>
<evidence type="ECO:0000256" key="1">
    <source>
        <dbReference type="SAM" id="MobiDB-lite"/>
    </source>
</evidence>
<dbReference type="OrthoDB" id="337486at2759"/>
<dbReference type="STRING" id="1284197.S8AK64"/>
<dbReference type="HOGENOM" id="CLU_077732_0_0_1"/>
<reference evidence="2 3" key="1">
    <citation type="journal article" date="2013" name="PLoS Genet.">
        <title>Genomic mechanisms accounting for the adaptation to parasitism in nematode-trapping fungi.</title>
        <authorList>
            <person name="Meerupati T."/>
            <person name="Andersson K.M."/>
            <person name="Friman E."/>
            <person name="Kumar D."/>
            <person name="Tunlid A."/>
            <person name="Ahren D."/>
        </authorList>
    </citation>
    <scope>NUCLEOTIDE SEQUENCE [LARGE SCALE GENOMIC DNA]</scope>
    <source>
        <strain evidence="2 3">CBS 200.50</strain>
    </source>
</reference>
<dbReference type="GO" id="GO:0003887">
    <property type="term" value="F:DNA-directed DNA polymerase activity"/>
    <property type="evidence" value="ECO:0007669"/>
    <property type="project" value="TreeGrafter"/>
</dbReference>
<name>S8AK64_DACHA</name>
<evidence type="ECO:0000313" key="3">
    <source>
        <dbReference type="Proteomes" id="UP000015100"/>
    </source>
</evidence>
<dbReference type="PANTHER" id="PTHR14303:SF0">
    <property type="entry name" value="DNA POLYMERASE DELTA SUBUNIT 4"/>
    <property type="match status" value="1"/>
</dbReference>
<feature type="compositionally biased region" description="Basic and acidic residues" evidence="1">
    <location>
        <begin position="102"/>
        <end position="113"/>
    </location>
</feature>
<dbReference type="AlphaFoldDB" id="S8AK64"/>
<keyword evidence="3" id="KW-1185">Reference proteome</keyword>
<comment type="caution">
    <text evidence="2">The sequence shown here is derived from an EMBL/GenBank/DDBJ whole genome shotgun (WGS) entry which is preliminary data.</text>
</comment>
<dbReference type="Proteomes" id="UP000015100">
    <property type="component" value="Unassembled WGS sequence"/>
</dbReference>
<dbReference type="OMA" id="ITHDIIF"/>
<feature type="compositionally biased region" description="Acidic residues" evidence="1">
    <location>
        <begin position="57"/>
        <end position="67"/>
    </location>
</feature>
<sequence>MPVSTRQNAASAAGAAGQQQTKLNFGATKKVTGKQIKPATHDILFKASAPLSKPEIGLEEDANEDEAELKARANDTVNDEDDGNLDTNQAEKPTLDPPSGTVDEKEGEGKEQQNEEEEDEAGVEETDQSLSFQEQIIERPKLDISTLGKERADAAYKITSRQINEYYTTIQNSRIGAPVHQEGLGEFEKILRHFDLSSQYGPCVGVTRFKRWNRADRFGLEPPIEVLAVLLKSELVEVAESAPDSWKPAPSSAKEGVGSVAYVNKLLDTHTE</sequence>
<proteinExistence type="predicted"/>
<gene>
    <name evidence="2" type="ORF">H072_2700</name>
</gene>
<dbReference type="Pfam" id="PF04081">
    <property type="entry name" value="DNA_pol_delta_4"/>
    <property type="match status" value="1"/>
</dbReference>
<dbReference type="eggNOG" id="ENOG502SC9I">
    <property type="taxonomic scope" value="Eukaryota"/>
</dbReference>
<accession>S8AK64</accession>
<protein>
    <recommendedName>
        <fullName evidence="4">DNA polymerase delta subunit 4</fullName>
    </recommendedName>
</protein>
<feature type="region of interest" description="Disordered" evidence="1">
    <location>
        <begin position="32"/>
        <end position="134"/>
    </location>
</feature>
<dbReference type="PANTHER" id="PTHR14303">
    <property type="entry name" value="DNA POLYMERASE DELTA SUBUNIT 4"/>
    <property type="match status" value="1"/>
</dbReference>
<reference evidence="3" key="2">
    <citation type="submission" date="2013-04" db="EMBL/GenBank/DDBJ databases">
        <title>Genomic mechanisms accounting for the adaptation to parasitism in nematode-trapping fungi.</title>
        <authorList>
            <person name="Ahren D.G."/>
        </authorList>
    </citation>
    <scope>NUCLEOTIDE SEQUENCE [LARGE SCALE GENOMIC DNA]</scope>
    <source>
        <strain evidence="3">CBS 200.50</strain>
    </source>
</reference>
<dbReference type="GO" id="GO:0006261">
    <property type="term" value="P:DNA-templated DNA replication"/>
    <property type="evidence" value="ECO:0007669"/>
    <property type="project" value="TreeGrafter"/>
</dbReference>
<feature type="compositionally biased region" description="Low complexity" evidence="1">
    <location>
        <begin position="7"/>
        <end position="20"/>
    </location>
</feature>
<feature type="region of interest" description="Disordered" evidence="1">
    <location>
        <begin position="1"/>
        <end position="20"/>
    </location>
</feature>
<dbReference type="GO" id="GO:0000731">
    <property type="term" value="P:DNA synthesis involved in DNA repair"/>
    <property type="evidence" value="ECO:0007669"/>
    <property type="project" value="InterPro"/>
</dbReference>
<organism evidence="2 3">
    <name type="scientific">Dactylellina haptotyla (strain CBS 200.50)</name>
    <name type="common">Nematode-trapping fungus</name>
    <name type="synonym">Monacrosporium haptotylum</name>
    <dbReference type="NCBI Taxonomy" id="1284197"/>
    <lineage>
        <taxon>Eukaryota</taxon>
        <taxon>Fungi</taxon>
        <taxon>Dikarya</taxon>
        <taxon>Ascomycota</taxon>
        <taxon>Pezizomycotina</taxon>
        <taxon>Orbiliomycetes</taxon>
        <taxon>Orbiliales</taxon>
        <taxon>Orbiliaceae</taxon>
        <taxon>Dactylellina</taxon>
    </lineage>
</organism>
<evidence type="ECO:0000313" key="2">
    <source>
        <dbReference type="EMBL" id="EPS43299.1"/>
    </source>
</evidence>
<feature type="compositionally biased region" description="Acidic residues" evidence="1">
    <location>
        <begin position="114"/>
        <end position="127"/>
    </location>
</feature>